<keyword evidence="2" id="KW-1185">Reference proteome</keyword>
<comment type="caution">
    <text evidence="1">The sequence shown here is derived from an EMBL/GenBank/DDBJ whole genome shotgun (WGS) entry which is preliminary data.</text>
</comment>
<organism evidence="1 2">
    <name type="scientific">Plakobranchus ocellatus</name>
    <dbReference type="NCBI Taxonomy" id="259542"/>
    <lineage>
        <taxon>Eukaryota</taxon>
        <taxon>Metazoa</taxon>
        <taxon>Spiralia</taxon>
        <taxon>Lophotrochozoa</taxon>
        <taxon>Mollusca</taxon>
        <taxon>Gastropoda</taxon>
        <taxon>Heterobranchia</taxon>
        <taxon>Euthyneura</taxon>
        <taxon>Panpulmonata</taxon>
        <taxon>Sacoglossa</taxon>
        <taxon>Placobranchoidea</taxon>
        <taxon>Plakobranchidae</taxon>
        <taxon>Plakobranchus</taxon>
    </lineage>
</organism>
<dbReference type="AlphaFoldDB" id="A0AAV4CG58"/>
<gene>
    <name evidence="1" type="ORF">PoB_005698800</name>
</gene>
<evidence type="ECO:0000313" key="2">
    <source>
        <dbReference type="Proteomes" id="UP000735302"/>
    </source>
</evidence>
<sequence length="204" mass="23069">MHIRLGKPYTARDVNIEKNSDEDDIFVIHSTSHAVGVRPRFRLQPSDNKGGFYQSRNFRSRNSYFYFESLSVLCRAAISTSGICRFCAAQLFLLREFVGFVPHSYFYCGNLSVLCRTAISTAGICRLCAAQLFLLWEFVGSVPRSYFYCSKFVGKVVLNITFGVQSSKPEIITDKISSGSRISADNNIQYFTRGFALDGLFHLE</sequence>
<reference evidence="1 2" key="1">
    <citation type="journal article" date="2021" name="Elife">
        <title>Chloroplast acquisition without the gene transfer in kleptoplastic sea slugs, Plakobranchus ocellatus.</title>
        <authorList>
            <person name="Maeda T."/>
            <person name="Takahashi S."/>
            <person name="Yoshida T."/>
            <person name="Shimamura S."/>
            <person name="Takaki Y."/>
            <person name="Nagai Y."/>
            <person name="Toyoda A."/>
            <person name="Suzuki Y."/>
            <person name="Arimoto A."/>
            <person name="Ishii H."/>
            <person name="Satoh N."/>
            <person name="Nishiyama T."/>
            <person name="Hasebe M."/>
            <person name="Maruyama T."/>
            <person name="Minagawa J."/>
            <person name="Obokata J."/>
            <person name="Shigenobu S."/>
        </authorList>
    </citation>
    <scope>NUCLEOTIDE SEQUENCE [LARGE SCALE GENOMIC DNA]</scope>
</reference>
<proteinExistence type="predicted"/>
<evidence type="ECO:0000313" key="1">
    <source>
        <dbReference type="EMBL" id="GFO30483.1"/>
    </source>
</evidence>
<accession>A0AAV4CG58</accession>
<dbReference type="Proteomes" id="UP000735302">
    <property type="component" value="Unassembled WGS sequence"/>
</dbReference>
<protein>
    <submittedName>
        <fullName evidence="1">Uncharacterized protein</fullName>
    </submittedName>
</protein>
<dbReference type="EMBL" id="BLXT01006238">
    <property type="protein sequence ID" value="GFO30483.1"/>
    <property type="molecule type" value="Genomic_DNA"/>
</dbReference>
<name>A0AAV4CG58_9GAST</name>